<keyword evidence="10" id="KW-1185">Reference proteome</keyword>
<dbReference type="SUPFAM" id="SSF161098">
    <property type="entry name" value="MetI-like"/>
    <property type="match status" value="1"/>
</dbReference>
<dbReference type="PANTHER" id="PTHR30151">
    <property type="entry name" value="ALKANE SULFONATE ABC TRANSPORTER-RELATED, MEMBRANE SUBUNIT"/>
    <property type="match status" value="1"/>
</dbReference>
<evidence type="ECO:0000256" key="5">
    <source>
        <dbReference type="ARBA" id="ARBA00022989"/>
    </source>
</evidence>
<evidence type="ECO:0000256" key="2">
    <source>
        <dbReference type="ARBA" id="ARBA00022448"/>
    </source>
</evidence>
<comment type="subcellular location">
    <subcellularLocation>
        <location evidence="1 7">Cell membrane</location>
        <topology evidence="1 7">Multi-pass membrane protein</topology>
    </subcellularLocation>
</comment>
<dbReference type="InterPro" id="IPR000515">
    <property type="entry name" value="MetI-like"/>
</dbReference>
<evidence type="ECO:0000256" key="7">
    <source>
        <dbReference type="RuleBase" id="RU363032"/>
    </source>
</evidence>
<dbReference type="Pfam" id="PF00528">
    <property type="entry name" value="BPD_transp_1"/>
    <property type="match status" value="1"/>
</dbReference>
<sequence>MKTTVKILKELPWTLWSGWGSVASILLFVALWNVAHQLYGSLILPSPLETFEKLTLLLGDPRIQEHLSLTLHRALKGLLISLALGSLLGFLAGLFKTASLLARPIVTILVGIPPIAWIVLAMIWFGLGEGTVLFTIIIASFPIVFVGALEGSRAIEGESQEMCDAFSLSWIQKLFHLYIPHLFSYLFPSYIAALGMSWKIVIMAELLSSSDGIGAELAIARSHLETITALALVCMMVGTLLIIEYLILEPIKREVQSWRN</sequence>
<dbReference type="RefSeq" id="WP_011138810.1">
    <property type="nucleotide sequence ID" value="NC_005090.1"/>
</dbReference>
<keyword evidence="2 7" id="KW-0813">Transport</keyword>
<dbReference type="Gene3D" id="1.10.3720.10">
    <property type="entry name" value="MetI-like"/>
    <property type="match status" value="1"/>
</dbReference>
<evidence type="ECO:0000256" key="4">
    <source>
        <dbReference type="ARBA" id="ARBA00022692"/>
    </source>
</evidence>
<dbReference type="PROSITE" id="PS50928">
    <property type="entry name" value="ABC_TM1"/>
    <property type="match status" value="1"/>
</dbReference>
<dbReference type="eggNOG" id="COG0600">
    <property type="taxonomic scope" value="Bacteria"/>
</dbReference>
<evidence type="ECO:0000256" key="6">
    <source>
        <dbReference type="ARBA" id="ARBA00023136"/>
    </source>
</evidence>
<proteinExistence type="inferred from homology"/>
<feature type="transmembrane region" description="Helical" evidence="7">
    <location>
        <begin position="12"/>
        <end position="35"/>
    </location>
</feature>
<dbReference type="AlphaFoldDB" id="Q7M9H7"/>
<dbReference type="STRING" id="273121.WS0908"/>
<keyword evidence="4 7" id="KW-0812">Transmembrane</keyword>
<feature type="transmembrane region" description="Helical" evidence="7">
    <location>
        <begin position="131"/>
        <end position="149"/>
    </location>
</feature>
<feature type="transmembrane region" description="Helical" evidence="7">
    <location>
        <begin position="182"/>
        <end position="207"/>
    </location>
</feature>
<accession>Q7M9H7</accession>
<keyword evidence="3" id="KW-1003">Cell membrane</keyword>
<feature type="transmembrane region" description="Helical" evidence="7">
    <location>
        <begin position="74"/>
        <end position="94"/>
    </location>
</feature>
<keyword evidence="5 7" id="KW-1133">Transmembrane helix</keyword>
<evidence type="ECO:0000256" key="3">
    <source>
        <dbReference type="ARBA" id="ARBA00022475"/>
    </source>
</evidence>
<dbReference type="GO" id="GO:0055085">
    <property type="term" value="P:transmembrane transport"/>
    <property type="evidence" value="ECO:0007669"/>
    <property type="project" value="InterPro"/>
</dbReference>
<dbReference type="InterPro" id="IPR035906">
    <property type="entry name" value="MetI-like_sf"/>
</dbReference>
<dbReference type="CDD" id="cd06261">
    <property type="entry name" value="TM_PBP2"/>
    <property type="match status" value="1"/>
</dbReference>
<dbReference type="HOGENOM" id="CLU_046113_4_0_7"/>
<feature type="transmembrane region" description="Helical" evidence="7">
    <location>
        <begin position="227"/>
        <end position="248"/>
    </location>
</feature>
<reference evidence="9 10" key="1">
    <citation type="journal article" date="2003" name="Proc. Natl. Acad. Sci. U.S.A.">
        <title>Complete genome sequence and analysis of Wolinella succinogenes.</title>
        <authorList>
            <person name="Baar C."/>
            <person name="Eppinger M."/>
            <person name="Raddatz G."/>
            <person name="Simon JM."/>
            <person name="Lanz C."/>
            <person name="Klimmek O."/>
            <person name="Nandakumar R."/>
            <person name="Gross R."/>
            <person name="Rosinus A."/>
            <person name="Keller H."/>
            <person name="Jagtap P."/>
            <person name="Linke B."/>
            <person name="Meyer F."/>
            <person name="Lederer H."/>
            <person name="Schuster S.C."/>
        </authorList>
    </citation>
    <scope>NUCLEOTIDE SEQUENCE [LARGE SCALE GENOMIC DNA]</scope>
    <source>
        <strain evidence="10">ATCC 29543 / DSM 1740 / CCUG 13145 / JCM 31913 / LMG 7466 / NCTC 11488 / FDC 602W</strain>
    </source>
</reference>
<protein>
    <submittedName>
        <fullName evidence="9">ABCB PROTEIN</fullName>
    </submittedName>
</protein>
<dbReference type="KEGG" id="wsu:WS0908"/>
<name>Q7M9H7_WOLSU</name>
<dbReference type="PANTHER" id="PTHR30151:SF0">
    <property type="entry name" value="ABC TRANSPORTER PERMEASE PROTEIN MJ0413-RELATED"/>
    <property type="match status" value="1"/>
</dbReference>
<dbReference type="GO" id="GO:0005886">
    <property type="term" value="C:plasma membrane"/>
    <property type="evidence" value="ECO:0007669"/>
    <property type="project" value="UniProtKB-SubCell"/>
</dbReference>
<evidence type="ECO:0000313" key="10">
    <source>
        <dbReference type="Proteomes" id="UP000000422"/>
    </source>
</evidence>
<organism evidence="10">
    <name type="scientific">Wolinella succinogenes (strain ATCC 29543 / DSM 1740 / CCUG 13145 / JCM 31913 / LMG 7466 / NCTC 11488 / FDC 602W)</name>
    <name type="common">Vibrio succinogenes</name>
    <dbReference type="NCBI Taxonomy" id="273121"/>
    <lineage>
        <taxon>Bacteria</taxon>
        <taxon>Pseudomonadati</taxon>
        <taxon>Campylobacterota</taxon>
        <taxon>Epsilonproteobacteria</taxon>
        <taxon>Campylobacterales</taxon>
        <taxon>Helicobacteraceae</taxon>
        <taxon>Wolinella</taxon>
    </lineage>
</organism>
<gene>
    <name evidence="9" type="primary">ABCB</name>
    <name evidence="9" type="ordered locus">WS0908</name>
</gene>
<dbReference type="Proteomes" id="UP000000422">
    <property type="component" value="Chromosome"/>
</dbReference>
<evidence type="ECO:0000256" key="1">
    <source>
        <dbReference type="ARBA" id="ARBA00004651"/>
    </source>
</evidence>
<comment type="similarity">
    <text evidence="7">Belongs to the binding-protein-dependent transport system permease family.</text>
</comment>
<feature type="transmembrane region" description="Helical" evidence="7">
    <location>
        <begin position="106"/>
        <end position="125"/>
    </location>
</feature>
<evidence type="ECO:0000259" key="8">
    <source>
        <dbReference type="PROSITE" id="PS50928"/>
    </source>
</evidence>
<dbReference type="EMBL" id="BX571659">
    <property type="protein sequence ID" value="CAE10013.1"/>
    <property type="molecule type" value="Genomic_DNA"/>
</dbReference>
<keyword evidence="6 7" id="KW-0472">Membrane</keyword>
<evidence type="ECO:0000313" key="9">
    <source>
        <dbReference type="EMBL" id="CAE10013.1"/>
    </source>
</evidence>
<feature type="domain" description="ABC transmembrane type-1" evidence="8">
    <location>
        <begin position="67"/>
        <end position="247"/>
    </location>
</feature>